<dbReference type="EMBL" id="KI912112">
    <property type="protein sequence ID" value="ETS82085.1"/>
    <property type="molecule type" value="Genomic_DNA"/>
</dbReference>
<dbReference type="OrthoDB" id="4125644at2759"/>
<organism evidence="1 2">
    <name type="scientific">Pestalotiopsis fici (strain W106-1 / CGMCC3.15140)</name>
    <dbReference type="NCBI Taxonomy" id="1229662"/>
    <lineage>
        <taxon>Eukaryota</taxon>
        <taxon>Fungi</taxon>
        <taxon>Dikarya</taxon>
        <taxon>Ascomycota</taxon>
        <taxon>Pezizomycotina</taxon>
        <taxon>Sordariomycetes</taxon>
        <taxon>Xylariomycetidae</taxon>
        <taxon>Amphisphaeriales</taxon>
        <taxon>Sporocadaceae</taxon>
        <taxon>Pestalotiopsis</taxon>
    </lineage>
</organism>
<dbReference type="HOGENOM" id="CLU_1533106_0_0_1"/>
<accession>W3X7Q6</accession>
<dbReference type="KEGG" id="pfy:PFICI_07087"/>
<evidence type="ECO:0000313" key="1">
    <source>
        <dbReference type="EMBL" id="ETS82085.1"/>
    </source>
</evidence>
<dbReference type="RefSeq" id="XP_007833859.1">
    <property type="nucleotide sequence ID" value="XM_007835668.1"/>
</dbReference>
<gene>
    <name evidence="1" type="ORF">PFICI_07087</name>
</gene>
<dbReference type="InParanoid" id="W3X7Q6"/>
<protein>
    <submittedName>
        <fullName evidence="1">Uncharacterized protein</fullName>
    </submittedName>
</protein>
<dbReference type="AlphaFoldDB" id="W3X7Q6"/>
<proteinExistence type="predicted"/>
<dbReference type="Proteomes" id="UP000030651">
    <property type="component" value="Unassembled WGS sequence"/>
</dbReference>
<keyword evidence="2" id="KW-1185">Reference proteome</keyword>
<dbReference type="GeneID" id="19272100"/>
<name>W3X7Q6_PESFW</name>
<sequence>MSASSASPETLVVHVIKTWLSSSHQRIESFWVGAQWEKWARYELFMALEEALGSQCLVVHSMSDFFEDSDEELDILIEPRENDQAVIAIKLRCEKVNENEGSYERFRDQMDADMTKIQGLGGVQSGFEGAKLLLVGFGGEPSAEDADFRTQSQPEHLVEGEVHCWIMKKEYPLET</sequence>
<evidence type="ECO:0000313" key="2">
    <source>
        <dbReference type="Proteomes" id="UP000030651"/>
    </source>
</evidence>
<reference evidence="2" key="1">
    <citation type="journal article" date="2015" name="BMC Genomics">
        <title>Genomic and transcriptomic analysis of the endophytic fungus Pestalotiopsis fici reveals its lifestyle and high potential for synthesis of natural products.</title>
        <authorList>
            <person name="Wang X."/>
            <person name="Zhang X."/>
            <person name="Liu L."/>
            <person name="Xiang M."/>
            <person name="Wang W."/>
            <person name="Sun X."/>
            <person name="Che Y."/>
            <person name="Guo L."/>
            <person name="Liu G."/>
            <person name="Guo L."/>
            <person name="Wang C."/>
            <person name="Yin W.B."/>
            <person name="Stadler M."/>
            <person name="Zhang X."/>
            <person name="Liu X."/>
        </authorList>
    </citation>
    <scope>NUCLEOTIDE SEQUENCE [LARGE SCALE GENOMIC DNA]</scope>
    <source>
        <strain evidence="2">W106-1 / CGMCC3.15140</strain>
    </source>
</reference>